<dbReference type="Proteomes" id="UP001346149">
    <property type="component" value="Unassembled WGS sequence"/>
</dbReference>
<keyword evidence="1" id="KW-1133">Transmembrane helix</keyword>
<protein>
    <submittedName>
        <fullName evidence="2">Uncharacterized protein</fullName>
    </submittedName>
</protein>
<name>A0AAN7ML11_TRANT</name>
<proteinExistence type="predicted"/>
<dbReference type="EMBL" id="JAXQNO010000003">
    <property type="protein sequence ID" value="KAK4801322.1"/>
    <property type="molecule type" value="Genomic_DNA"/>
</dbReference>
<gene>
    <name evidence="2" type="ORF">SAY86_021809</name>
</gene>
<feature type="transmembrane region" description="Helical" evidence="1">
    <location>
        <begin position="20"/>
        <end position="41"/>
    </location>
</feature>
<organism evidence="2 3">
    <name type="scientific">Trapa natans</name>
    <name type="common">Water chestnut</name>
    <dbReference type="NCBI Taxonomy" id="22666"/>
    <lineage>
        <taxon>Eukaryota</taxon>
        <taxon>Viridiplantae</taxon>
        <taxon>Streptophyta</taxon>
        <taxon>Embryophyta</taxon>
        <taxon>Tracheophyta</taxon>
        <taxon>Spermatophyta</taxon>
        <taxon>Magnoliopsida</taxon>
        <taxon>eudicotyledons</taxon>
        <taxon>Gunneridae</taxon>
        <taxon>Pentapetalae</taxon>
        <taxon>rosids</taxon>
        <taxon>malvids</taxon>
        <taxon>Myrtales</taxon>
        <taxon>Lythraceae</taxon>
        <taxon>Trapa</taxon>
    </lineage>
</organism>
<keyword evidence="1" id="KW-0472">Membrane</keyword>
<comment type="caution">
    <text evidence="2">The sequence shown here is derived from an EMBL/GenBank/DDBJ whole genome shotgun (WGS) entry which is preliminary data.</text>
</comment>
<evidence type="ECO:0000313" key="3">
    <source>
        <dbReference type="Proteomes" id="UP001346149"/>
    </source>
</evidence>
<evidence type="ECO:0000256" key="1">
    <source>
        <dbReference type="SAM" id="Phobius"/>
    </source>
</evidence>
<keyword evidence="3" id="KW-1185">Reference proteome</keyword>
<sequence>MHPFSPSPSHSFPCVIAPYASLSNCATCFLSIICIIGNALWRSSTEALRSLPIPPPASSSVHLASTATYYPLA</sequence>
<accession>A0AAN7ML11</accession>
<evidence type="ECO:0000313" key="2">
    <source>
        <dbReference type="EMBL" id="KAK4801322.1"/>
    </source>
</evidence>
<dbReference type="AlphaFoldDB" id="A0AAN7ML11"/>
<keyword evidence="1" id="KW-0812">Transmembrane</keyword>
<reference evidence="2 3" key="1">
    <citation type="journal article" date="2023" name="Hortic Res">
        <title>Pangenome of water caltrop reveals structural variations and asymmetric subgenome divergence after allopolyploidization.</title>
        <authorList>
            <person name="Zhang X."/>
            <person name="Chen Y."/>
            <person name="Wang L."/>
            <person name="Yuan Y."/>
            <person name="Fang M."/>
            <person name="Shi L."/>
            <person name="Lu R."/>
            <person name="Comes H.P."/>
            <person name="Ma Y."/>
            <person name="Chen Y."/>
            <person name="Huang G."/>
            <person name="Zhou Y."/>
            <person name="Zheng Z."/>
            <person name="Qiu Y."/>
        </authorList>
    </citation>
    <scope>NUCLEOTIDE SEQUENCE [LARGE SCALE GENOMIC DNA]</scope>
    <source>
        <strain evidence="2">F231</strain>
    </source>
</reference>